<accession>A0A516SLF4</accession>
<dbReference type="RefSeq" id="WP_144280383.1">
    <property type="nucleotide sequence ID" value="NZ_CP041730.1"/>
</dbReference>
<keyword evidence="5" id="KW-1185">Reference proteome</keyword>
<feature type="region of interest" description="Disordered" evidence="1">
    <location>
        <begin position="81"/>
        <end position="103"/>
    </location>
</feature>
<feature type="transmembrane region" description="Helical" evidence="2">
    <location>
        <begin position="574"/>
        <end position="598"/>
    </location>
</feature>
<feature type="transmembrane region" description="Helical" evidence="2">
    <location>
        <begin position="610"/>
        <end position="633"/>
    </location>
</feature>
<protein>
    <submittedName>
        <fullName evidence="4">DUF4157 domain-containing protein</fullName>
    </submittedName>
</protein>
<dbReference type="OrthoDB" id="9153660at2"/>
<evidence type="ECO:0000259" key="3">
    <source>
        <dbReference type="Pfam" id="PF13699"/>
    </source>
</evidence>
<reference evidence="5" key="1">
    <citation type="submission" date="2019-07" db="EMBL/GenBank/DDBJ databases">
        <title>Chitinimonas sp. nov., isolated from Ny-Alesund, arctica soil.</title>
        <authorList>
            <person name="Xu Q."/>
            <person name="Peng F."/>
        </authorList>
    </citation>
    <scope>NUCLEOTIDE SEQUENCE [LARGE SCALE GENOMIC DNA]</scope>
    <source>
        <strain evidence="5">R3-44</strain>
    </source>
</reference>
<name>A0A516SLF4_9NEIS</name>
<evidence type="ECO:0000256" key="1">
    <source>
        <dbReference type="SAM" id="MobiDB-lite"/>
    </source>
</evidence>
<organism evidence="4 5">
    <name type="scientific">Chitinimonas arctica</name>
    <dbReference type="NCBI Taxonomy" id="2594795"/>
    <lineage>
        <taxon>Bacteria</taxon>
        <taxon>Pseudomonadati</taxon>
        <taxon>Pseudomonadota</taxon>
        <taxon>Betaproteobacteria</taxon>
        <taxon>Neisseriales</taxon>
        <taxon>Chitinibacteraceae</taxon>
        <taxon>Chitinimonas</taxon>
    </lineage>
</organism>
<feature type="domain" description="eCIS core" evidence="3">
    <location>
        <begin position="110"/>
        <end position="187"/>
    </location>
</feature>
<sequence>MSDQQSAQTAAKVPPAKPAATGVLQRKCECGNHTTAGGECEACGKKKQRKGTGGSSDDPLELEADRSADRILAGTKPGRISSIHQQLQRQAADAAGPPDLGRLAVGAGRPLEATIRRDMERSFGHDFSQVRVHTDGEADRQTRQERALAFTIGDDIYFRQGAFTPHMPSGRWLLAHELTHVVQQAQGAPTAQAFDASARRDHDALEREADLGADRAVRGKAAGVKLRAPQMLMAFPMCRSILDAREEQVIAESTVQRDLATRLATAGPVERELPIPDSSFRPYIDSYYRRPRQARSVIYGGVGRAGRAGVGSADLAMLNGTELEVIEVKRGSWTLITDAELQLENYVQKGNENLLFLEERWGMRRRGPPPVITSVRPMPTSRLNIPSPIRLGPGNTPTSVSWCRDGLIAFKAIGGQDTNIYVCGSTLRSPESFIDPLVSGAELLVDRFIDGHLVPAIDQAIQSTSIRQALERLLAEPAIGGQLQGLLGPAAGLVDLLGSAGPLIDQLDGLLQGQADRAVRIAIETMKDRVIAEVRRTVKRQLRQILQNILTALCVGAAQVTAQEVMRELERRMNGLVGEAIPVAVAAMVGAVVAQAAAAAGEALLEVLKYLAIAVGVVIAAIALWEVAAVIAAGATLAEIGTAIAAFFTSLARTLGPLLFA</sequence>
<dbReference type="EMBL" id="CP041730">
    <property type="protein sequence ID" value="QDQ29001.1"/>
    <property type="molecule type" value="Genomic_DNA"/>
</dbReference>
<keyword evidence="2" id="KW-0812">Transmembrane</keyword>
<dbReference type="AlphaFoldDB" id="A0A516SLF4"/>
<dbReference type="Proteomes" id="UP000317550">
    <property type="component" value="Chromosome"/>
</dbReference>
<dbReference type="KEGG" id="cari:FNU76_23105"/>
<dbReference type="InterPro" id="IPR025295">
    <property type="entry name" value="eCIS_core_dom"/>
</dbReference>
<keyword evidence="2" id="KW-0472">Membrane</keyword>
<evidence type="ECO:0000256" key="2">
    <source>
        <dbReference type="SAM" id="Phobius"/>
    </source>
</evidence>
<feature type="transmembrane region" description="Helical" evidence="2">
    <location>
        <begin position="640"/>
        <end position="660"/>
    </location>
</feature>
<dbReference type="Pfam" id="PF13699">
    <property type="entry name" value="eCIS_core"/>
    <property type="match status" value="1"/>
</dbReference>
<evidence type="ECO:0000313" key="5">
    <source>
        <dbReference type="Proteomes" id="UP000317550"/>
    </source>
</evidence>
<evidence type="ECO:0000313" key="4">
    <source>
        <dbReference type="EMBL" id="QDQ29001.1"/>
    </source>
</evidence>
<gene>
    <name evidence="4" type="ORF">FNU76_23105</name>
</gene>
<feature type="region of interest" description="Disordered" evidence="1">
    <location>
        <begin position="1"/>
        <end position="62"/>
    </location>
</feature>
<feature type="compositionally biased region" description="Low complexity" evidence="1">
    <location>
        <begin position="10"/>
        <end position="20"/>
    </location>
</feature>
<proteinExistence type="predicted"/>
<keyword evidence="2" id="KW-1133">Transmembrane helix</keyword>